<evidence type="ECO:0000313" key="2">
    <source>
        <dbReference type="EMBL" id="PIV01605.1"/>
    </source>
</evidence>
<comment type="caution">
    <text evidence="2">The sequence shown here is derived from an EMBL/GenBank/DDBJ whole genome shotgun (WGS) entry which is preliminary data.</text>
</comment>
<protein>
    <submittedName>
        <fullName evidence="2">Uncharacterized protein</fullName>
    </submittedName>
</protein>
<feature type="region of interest" description="Disordered" evidence="1">
    <location>
        <begin position="1"/>
        <end position="57"/>
    </location>
</feature>
<feature type="compositionally biased region" description="Polar residues" evidence="1">
    <location>
        <begin position="45"/>
        <end position="57"/>
    </location>
</feature>
<dbReference type="EMBL" id="PEVD01000020">
    <property type="protein sequence ID" value="PIV01605.1"/>
    <property type="molecule type" value="Genomic_DNA"/>
</dbReference>
<evidence type="ECO:0000313" key="3">
    <source>
        <dbReference type="Proteomes" id="UP000230399"/>
    </source>
</evidence>
<dbReference type="AlphaFoldDB" id="A0A2M7BEQ1"/>
<accession>A0A2M7BEQ1</accession>
<evidence type="ECO:0000256" key="1">
    <source>
        <dbReference type="SAM" id="MobiDB-lite"/>
    </source>
</evidence>
<dbReference type="Proteomes" id="UP000230399">
    <property type="component" value="Unassembled WGS sequence"/>
</dbReference>
<name>A0A2M7BEQ1_9BACT</name>
<gene>
    <name evidence="2" type="ORF">COS55_01545</name>
</gene>
<organism evidence="2 3">
    <name type="scientific">Candidatus Shapirobacteria bacterium CG03_land_8_20_14_0_80_40_19</name>
    <dbReference type="NCBI Taxonomy" id="1974880"/>
    <lineage>
        <taxon>Bacteria</taxon>
        <taxon>Candidatus Shapironibacteriota</taxon>
    </lineage>
</organism>
<proteinExistence type="predicted"/>
<reference evidence="3" key="1">
    <citation type="submission" date="2017-09" db="EMBL/GenBank/DDBJ databases">
        <title>Depth-based differentiation of microbial function through sediment-hosted aquifers and enrichment of novel symbionts in the deep terrestrial subsurface.</title>
        <authorList>
            <person name="Probst A.J."/>
            <person name="Ladd B."/>
            <person name="Jarett J.K."/>
            <person name="Geller-Mcgrath D.E."/>
            <person name="Sieber C.M.K."/>
            <person name="Emerson J.B."/>
            <person name="Anantharaman K."/>
            <person name="Thomas B.C."/>
            <person name="Malmstrom R."/>
            <person name="Stieglmeier M."/>
            <person name="Klingl A."/>
            <person name="Woyke T."/>
            <person name="Ryan C.M."/>
            <person name="Banfield J.F."/>
        </authorList>
    </citation>
    <scope>NUCLEOTIDE SEQUENCE [LARGE SCALE GENOMIC DNA]</scope>
</reference>
<sequence>MSVVGERSVDGEGYGVSRTGVDRSENAGMSNEIPMRNRNAENPRFPTQRSSSWGESGPNMSQALPEYWMDNRLIFLYSETFVITWGLTKSE</sequence>